<accession>A0AAD4MLH8</accession>
<organism evidence="1 2">
    <name type="scientific">Ditylenchus destructor</name>
    <dbReference type="NCBI Taxonomy" id="166010"/>
    <lineage>
        <taxon>Eukaryota</taxon>
        <taxon>Metazoa</taxon>
        <taxon>Ecdysozoa</taxon>
        <taxon>Nematoda</taxon>
        <taxon>Chromadorea</taxon>
        <taxon>Rhabditida</taxon>
        <taxon>Tylenchina</taxon>
        <taxon>Tylenchomorpha</taxon>
        <taxon>Sphaerularioidea</taxon>
        <taxon>Anguinidae</taxon>
        <taxon>Anguininae</taxon>
        <taxon>Ditylenchus</taxon>
    </lineage>
</organism>
<comment type="caution">
    <text evidence="1">The sequence shown here is derived from an EMBL/GenBank/DDBJ whole genome shotgun (WGS) entry which is preliminary data.</text>
</comment>
<name>A0AAD4MLH8_9BILA</name>
<reference evidence="1" key="1">
    <citation type="submission" date="2022-01" db="EMBL/GenBank/DDBJ databases">
        <title>Genome Sequence Resource for Two Populations of Ditylenchus destructor, the Migratory Endoparasitic Phytonematode.</title>
        <authorList>
            <person name="Zhang H."/>
            <person name="Lin R."/>
            <person name="Xie B."/>
        </authorList>
    </citation>
    <scope>NUCLEOTIDE SEQUENCE</scope>
    <source>
        <strain evidence="1">BazhouSP</strain>
    </source>
</reference>
<sequence>MAAGGECIEVGEDCPEVNTVFMTIHAIVWDVSDTLEDAIAIIALSEDVEDQVEEYPVFENFTPTCVERFSLDKPYPLRNYSVFTYGWTKEPAAHAESGYMQIAPKGTYAGENNCARREGTISFFVFCADGPAQDDSYVPGEFDVGNALLLMTKHGSYYGRYVRTIGIYQTIIDGYYVYTNMNRFVDVFCFYLNRCQSVGSTNPTLDIRGMVYYEHAWAPDDKHRRLISNRP</sequence>
<protein>
    <submittedName>
        <fullName evidence="1">Uncharacterized protein</fullName>
    </submittedName>
</protein>
<evidence type="ECO:0000313" key="2">
    <source>
        <dbReference type="Proteomes" id="UP001201812"/>
    </source>
</evidence>
<dbReference type="AlphaFoldDB" id="A0AAD4MLH8"/>
<proteinExistence type="predicted"/>
<keyword evidence="2" id="KW-1185">Reference proteome</keyword>
<dbReference type="EMBL" id="JAKKPZ010000227">
    <property type="protein sequence ID" value="KAI1698243.1"/>
    <property type="molecule type" value="Genomic_DNA"/>
</dbReference>
<dbReference type="Proteomes" id="UP001201812">
    <property type="component" value="Unassembled WGS sequence"/>
</dbReference>
<gene>
    <name evidence="1" type="ORF">DdX_18011</name>
</gene>
<evidence type="ECO:0000313" key="1">
    <source>
        <dbReference type="EMBL" id="KAI1698243.1"/>
    </source>
</evidence>